<dbReference type="GO" id="GO:0005886">
    <property type="term" value="C:plasma membrane"/>
    <property type="evidence" value="ECO:0007669"/>
    <property type="project" value="UniProtKB-SubCell"/>
</dbReference>
<organism evidence="10 13">
    <name type="scientific">Pseudoduganella plicata</name>
    <dbReference type="NCBI Taxonomy" id="321984"/>
    <lineage>
        <taxon>Bacteria</taxon>
        <taxon>Pseudomonadati</taxon>
        <taxon>Pseudomonadota</taxon>
        <taxon>Betaproteobacteria</taxon>
        <taxon>Burkholderiales</taxon>
        <taxon>Oxalobacteraceae</taxon>
        <taxon>Telluria group</taxon>
        <taxon>Pseudoduganella</taxon>
    </lineage>
</organism>
<evidence type="ECO:0000313" key="11">
    <source>
        <dbReference type="EMBL" id="QBQ38992.1"/>
    </source>
</evidence>
<keyword evidence="4" id="KW-0997">Cell inner membrane</keyword>
<reference evidence="11 12" key="2">
    <citation type="submission" date="2019-03" db="EMBL/GenBank/DDBJ databases">
        <title>Draft Genome Sequences of Six Type Strains of the Genus Massilia.</title>
        <authorList>
            <person name="Miess H."/>
            <person name="Frediansyhah A."/>
            <person name="Gross H."/>
        </authorList>
    </citation>
    <scope>NUCLEOTIDE SEQUENCE [LARGE SCALE GENOMIC DNA]</scope>
    <source>
        <strain evidence="11 12">DSM 17505</strain>
    </source>
</reference>
<evidence type="ECO:0000256" key="6">
    <source>
        <dbReference type="ARBA" id="ARBA00022989"/>
    </source>
</evidence>
<gene>
    <name evidence="11" type="ORF">E1742_24705</name>
    <name evidence="10" type="ORF">GCM10007388_19400</name>
</gene>
<keyword evidence="12" id="KW-1185">Reference proteome</keyword>
<proteinExistence type="inferred from homology"/>
<dbReference type="Proteomes" id="UP000294359">
    <property type="component" value="Chromosome"/>
</dbReference>
<accession>A0A4P7BL06</accession>
<evidence type="ECO:0000256" key="4">
    <source>
        <dbReference type="ARBA" id="ARBA00022519"/>
    </source>
</evidence>
<reference evidence="10" key="1">
    <citation type="journal article" date="2014" name="Int. J. Syst. Evol. Microbiol.">
        <title>Complete genome sequence of Corynebacterium casei LMG S-19264T (=DSM 44701T), isolated from a smear-ripened cheese.</title>
        <authorList>
            <consortium name="US DOE Joint Genome Institute (JGI-PGF)"/>
            <person name="Walter F."/>
            <person name="Albersmeier A."/>
            <person name="Kalinowski J."/>
            <person name="Ruckert C."/>
        </authorList>
    </citation>
    <scope>NUCLEOTIDE SEQUENCE</scope>
    <source>
        <strain evidence="10">KCTC 12344</strain>
    </source>
</reference>
<protein>
    <submittedName>
        <fullName evidence="11">DUF883 family protein</fullName>
    </submittedName>
</protein>
<keyword evidence="3" id="KW-1003">Cell membrane</keyword>
<dbReference type="InterPro" id="IPR043604">
    <property type="entry name" value="DUF883_N"/>
</dbReference>
<feature type="domain" description="DUF883" evidence="9">
    <location>
        <begin position="71"/>
        <end position="100"/>
    </location>
</feature>
<sequence>MLENNISTVNNDVKTLVKDAQALFTAATALTGEKAEELRGRGMRALDTALAIAQEAQVKAVESSKAAAATTDAYVKDNPWRSVAVAAGVGLLVGVIVGRK</sequence>
<dbReference type="EMBL" id="BMWW01000003">
    <property type="protein sequence ID" value="GGY86314.1"/>
    <property type="molecule type" value="Genomic_DNA"/>
</dbReference>
<evidence type="ECO:0000259" key="8">
    <source>
        <dbReference type="Pfam" id="PF05957"/>
    </source>
</evidence>
<keyword evidence="6" id="KW-1133">Transmembrane helix</keyword>
<dbReference type="GO" id="GO:0043022">
    <property type="term" value="F:ribosome binding"/>
    <property type="evidence" value="ECO:0007669"/>
    <property type="project" value="InterPro"/>
</dbReference>
<evidence type="ECO:0000256" key="1">
    <source>
        <dbReference type="ARBA" id="ARBA00004377"/>
    </source>
</evidence>
<dbReference type="InterPro" id="IPR043605">
    <property type="entry name" value="DUF883_C"/>
</dbReference>
<evidence type="ECO:0000313" key="13">
    <source>
        <dbReference type="Proteomes" id="UP000619512"/>
    </source>
</evidence>
<dbReference type="RefSeq" id="WP_134387686.1">
    <property type="nucleotide sequence ID" value="NZ_BMWW01000003.1"/>
</dbReference>
<dbReference type="Proteomes" id="UP000619512">
    <property type="component" value="Unassembled WGS sequence"/>
</dbReference>
<dbReference type="Pfam" id="PF05957">
    <property type="entry name" value="DUF883"/>
    <property type="match status" value="1"/>
</dbReference>
<evidence type="ECO:0000256" key="2">
    <source>
        <dbReference type="ARBA" id="ARBA00010423"/>
    </source>
</evidence>
<comment type="similarity">
    <text evidence="2">Belongs to the ElaB/YgaM/YqjD family.</text>
</comment>
<evidence type="ECO:0000313" key="12">
    <source>
        <dbReference type="Proteomes" id="UP000294359"/>
    </source>
</evidence>
<dbReference type="InterPro" id="IPR010279">
    <property type="entry name" value="YqjD/ElaB"/>
</dbReference>
<feature type="domain" description="DUF883" evidence="8">
    <location>
        <begin position="11"/>
        <end position="49"/>
    </location>
</feature>
<evidence type="ECO:0000313" key="10">
    <source>
        <dbReference type="EMBL" id="GGY86314.1"/>
    </source>
</evidence>
<keyword evidence="7" id="KW-0472">Membrane</keyword>
<evidence type="ECO:0000256" key="3">
    <source>
        <dbReference type="ARBA" id="ARBA00022475"/>
    </source>
</evidence>
<name>A0A4P7BL06_9BURK</name>
<evidence type="ECO:0000256" key="5">
    <source>
        <dbReference type="ARBA" id="ARBA00022692"/>
    </source>
</evidence>
<dbReference type="PANTHER" id="PTHR35893:SF3">
    <property type="entry name" value="INNER MEMBRANE PROTEIN"/>
    <property type="match status" value="1"/>
</dbReference>
<evidence type="ECO:0000256" key="7">
    <source>
        <dbReference type="ARBA" id="ARBA00023136"/>
    </source>
</evidence>
<dbReference type="AlphaFoldDB" id="A0A4P7BL06"/>
<dbReference type="EMBL" id="CP038026">
    <property type="protein sequence ID" value="QBQ38992.1"/>
    <property type="molecule type" value="Genomic_DNA"/>
</dbReference>
<dbReference type="PANTHER" id="PTHR35893">
    <property type="entry name" value="INNER MEMBRANE PROTEIN-RELATED"/>
    <property type="match status" value="1"/>
</dbReference>
<keyword evidence="5" id="KW-0812">Transmembrane</keyword>
<dbReference type="Pfam" id="PF19029">
    <property type="entry name" value="DUF883_C"/>
    <property type="match status" value="1"/>
</dbReference>
<reference evidence="10" key="3">
    <citation type="submission" date="2022-12" db="EMBL/GenBank/DDBJ databases">
        <authorList>
            <person name="Sun Q."/>
            <person name="Kim S."/>
        </authorList>
    </citation>
    <scope>NUCLEOTIDE SEQUENCE</scope>
    <source>
        <strain evidence="10">KCTC 12344</strain>
    </source>
</reference>
<evidence type="ECO:0000259" key="9">
    <source>
        <dbReference type="Pfam" id="PF19029"/>
    </source>
</evidence>
<comment type="subcellular location">
    <subcellularLocation>
        <location evidence="1">Cell inner membrane</location>
        <topology evidence="1">Single-pass membrane protein</topology>
    </subcellularLocation>
</comment>